<dbReference type="AlphaFoldDB" id="A0A316WF31"/>
<keyword evidence="3" id="KW-1185">Reference proteome</keyword>
<evidence type="ECO:0000313" key="2">
    <source>
        <dbReference type="EMBL" id="PWN60024.1"/>
    </source>
</evidence>
<accession>A0A316WF31</accession>
<feature type="domain" description="TnsA endonuclease N-terminal" evidence="1">
    <location>
        <begin position="74"/>
        <end position="152"/>
    </location>
</feature>
<dbReference type="InterPro" id="IPR014833">
    <property type="entry name" value="TnsA_N"/>
</dbReference>
<reference evidence="2" key="1">
    <citation type="submission" date="2018-04" db="EMBL/GenBank/DDBJ databases">
        <title>Draft Genome Sequences of Chryseobacterium lactis NCTC11390T isolated from milk, Chryseobacterium oncorhynchi 701B-08T from rainbow trout, and Chryseobacterium viscerum 687B-08T from diseased fish.</title>
        <authorList>
            <person name="Jeong J.-J."/>
            <person name="Lee Y.J."/>
            <person name="Pathiraja D."/>
            <person name="Park B."/>
            <person name="Choi I.-G."/>
            <person name="Kim K.D."/>
        </authorList>
    </citation>
    <scope>NUCLEOTIDE SEQUENCE [LARGE SCALE GENOMIC DNA]</scope>
    <source>
        <strain evidence="2">701B-08</strain>
    </source>
</reference>
<sequence>MYQNTNISIENLTKELNFQKKNHYDRNFHKRVREVTSKRFSLSKLIQPYQFAASIKFKSRLDRDFAYLLEYDFNVKCYLEQPLIIVYEDIQGNRNLYCPSFIVEYYDGTAPKLIEVVKESMLSNMSLEQENKYNAVKEFCKKNGLEFCLITDVQIRIEKRIELSNYKFLFQYRDFYSNVNKEEKGFPEFNTDVALVNHKMKRGSKITIKELLISITIDKKRHKELLFQIWFMVANHFFTANLKEKLTVKSLITK</sequence>
<proteinExistence type="predicted"/>
<organism evidence="2 3">
    <name type="scientific">Chryseobacterium oncorhynchi</name>
    <dbReference type="NCBI Taxonomy" id="741074"/>
    <lineage>
        <taxon>Bacteria</taxon>
        <taxon>Pseudomonadati</taxon>
        <taxon>Bacteroidota</taxon>
        <taxon>Flavobacteriia</taxon>
        <taxon>Flavobacteriales</taxon>
        <taxon>Weeksellaceae</taxon>
        <taxon>Chryseobacterium group</taxon>
        <taxon>Chryseobacterium</taxon>
    </lineage>
</organism>
<dbReference type="EMBL" id="PPEI02000009">
    <property type="protein sequence ID" value="PWN60024.1"/>
    <property type="molecule type" value="Genomic_DNA"/>
</dbReference>
<name>A0A316WF31_9FLAO</name>
<evidence type="ECO:0000313" key="3">
    <source>
        <dbReference type="Proteomes" id="UP000236182"/>
    </source>
</evidence>
<protein>
    <recommendedName>
        <fullName evidence="1">TnsA endonuclease N-terminal domain-containing protein</fullName>
    </recommendedName>
</protein>
<gene>
    <name evidence="2" type="ORF">C1638_020880</name>
</gene>
<evidence type="ECO:0000259" key="1">
    <source>
        <dbReference type="Pfam" id="PF08722"/>
    </source>
</evidence>
<comment type="caution">
    <text evidence="2">The sequence shown here is derived from an EMBL/GenBank/DDBJ whole genome shotgun (WGS) entry which is preliminary data.</text>
</comment>
<dbReference type="OrthoDB" id="881413at2"/>
<dbReference type="Proteomes" id="UP000236182">
    <property type="component" value="Unassembled WGS sequence"/>
</dbReference>
<dbReference type="Pfam" id="PF08722">
    <property type="entry name" value="Tn7_TnsA-like_N"/>
    <property type="match status" value="1"/>
</dbReference>